<evidence type="ECO:0000313" key="2">
    <source>
        <dbReference type="EMBL" id="RFM28273.1"/>
    </source>
</evidence>
<feature type="compositionally biased region" description="Basic and acidic residues" evidence="1">
    <location>
        <begin position="20"/>
        <end position="34"/>
    </location>
</feature>
<name>A0A3E1NK29_9BACT</name>
<dbReference type="RefSeq" id="WP_116847519.1">
    <property type="nucleotide sequence ID" value="NZ_QTJU01000003.1"/>
</dbReference>
<evidence type="ECO:0000313" key="3">
    <source>
        <dbReference type="Proteomes" id="UP000261284"/>
    </source>
</evidence>
<feature type="compositionally biased region" description="Basic and acidic residues" evidence="1">
    <location>
        <begin position="53"/>
        <end position="64"/>
    </location>
</feature>
<dbReference type="OrthoDB" id="680796at2"/>
<keyword evidence="3" id="KW-1185">Reference proteome</keyword>
<accession>A0A3E1NK29</accession>
<gene>
    <name evidence="2" type="ORF">DXN05_12230</name>
</gene>
<sequence length="64" mass="7202">MEPKNKHTGPLPHQHPHQTTKTEKAHEQAEKDIAQDADLSIHSPNDDLDEEELSRLGGDKNDLI</sequence>
<dbReference type="AlphaFoldDB" id="A0A3E1NK29"/>
<proteinExistence type="predicted"/>
<dbReference type="Proteomes" id="UP000261284">
    <property type="component" value="Unassembled WGS sequence"/>
</dbReference>
<feature type="region of interest" description="Disordered" evidence="1">
    <location>
        <begin position="1"/>
        <end position="64"/>
    </location>
</feature>
<dbReference type="EMBL" id="QTJU01000003">
    <property type="protein sequence ID" value="RFM28273.1"/>
    <property type="molecule type" value="Genomic_DNA"/>
</dbReference>
<protein>
    <submittedName>
        <fullName evidence="2">Uncharacterized protein</fullName>
    </submittedName>
</protein>
<comment type="caution">
    <text evidence="2">The sequence shown here is derived from an EMBL/GenBank/DDBJ whole genome shotgun (WGS) entry which is preliminary data.</text>
</comment>
<reference evidence="2 3" key="1">
    <citation type="submission" date="2018-08" db="EMBL/GenBank/DDBJ databases">
        <title>Chitinophagaceae sp. K23C18032701, a novel bacterium isolated from forest soil.</title>
        <authorList>
            <person name="Wang C."/>
        </authorList>
    </citation>
    <scope>NUCLEOTIDE SEQUENCE [LARGE SCALE GENOMIC DNA]</scope>
    <source>
        <strain evidence="2 3">K23C18032701</strain>
    </source>
</reference>
<organism evidence="2 3">
    <name type="scientific">Deminuibacter soli</name>
    <dbReference type="NCBI Taxonomy" id="2291815"/>
    <lineage>
        <taxon>Bacteria</taxon>
        <taxon>Pseudomonadati</taxon>
        <taxon>Bacteroidota</taxon>
        <taxon>Chitinophagia</taxon>
        <taxon>Chitinophagales</taxon>
        <taxon>Chitinophagaceae</taxon>
        <taxon>Deminuibacter</taxon>
    </lineage>
</organism>
<evidence type="ECO:0000256" key="1">
    <source>
        <dbReference type="SAM" id="MobiDB-lite"/>
    </source>
</evidence>